<dbReference type="EMBL" id="MKGL01000022">
    <property type="protein sequence ID" value="RNF11099.1"/>
    <property type="molecule type" value="Genomic_DNA"/>
</dbReference>
<keyword evidence="1 5" id="KW-0547">Nucleotide-binding</keyword>
<evidence type="ECO:0000313" key="9">
    <source>
        <dbReference type="Proteomes" id="UP000283634"/>
    </source>
</evidence>
<evidence type="ECO:0000256" key="6">
    <source>
        <dbReference type="SAM" id="MobiDB-lite"/>
    </source>
</evidence>
<evidence type="ECO:0000256" key="3">
    <source>
        <dbReference type="ARBA" id="ARBA00023054"/>
    </source>
</evidence>
<keyword evidence="4 5" id="KW-0505">Motor protein</keyword>
<dbReference type="PANTHER" id="PTHR47117">
    <property type="entry name" value="STAR-RELATED LIPID TRANSFER PROTEIN 9"/>
    <property type="match status" value="1"/>
</dbReference>
<dbReference type="SUPFAM" id="SSF52540">
    <property type="entry name" value="P-loop containing nucleoside triphosphate hydrolases"/>
    <property type="match status" value="2"/>
</dbReference>
<dbReference type="PROSITE" id="PS50067">
    <property type="entry name" value="KINESIN_MOTOR_2"/>
    <property type="match status" value="1"/>
</dbReference>
<dbReference type="SUPFAM" id="SSF49879">
    <property type="entry name" value="SMAD/FHA domain"/>
    <property type="match status" value="1"/>
</dbReference>
<feature type="compositionally biased region" description="Polar residues" evidence="6">
    <location>
        <begin position="638"/>
        <end position="653"/>
    </location>
</feature>
<organism evidence="8 9">
    <name type="scientific">Trypanosoma rangeli</name>
    <dbReference type="NCBI Taxonomy" id="5698"/>
    <lineage>
        <taxon>Eukaryota</taxon>
        <taxon>Discoba</taxon>
        <taxon>Euglenozoa</taxon>
        <taxon>Kinetoplastea</taxon>
        <taxon>Metakinetoplastina</taxon>
        <taxon>Trypanosomatida</taxon>
        <taxon>Trypanosomatidae</taxon>
        <taxon>Trypanosoma</taxon>
        <taxon>Herpetosoma</taxon>
    </lineage>
</organism>
<feature type="region of interest" description="Disordered" evidence="6">
    <location>
        <begin position="698"/>
        <end position="725"/>
    </location>
</feature>
<proteinExistence type="inferred from homology"/>
<evidence type="ECO:0000259" key="7">
    <source>
        <dbReference type="PROSITE" id="PS50067"/>
    </source>
</evidence>
<comment type="caution">
    <text evidence="8">The sequence shown here is derived from an EMBL/GenBank/DDBJ whole genome shotgun (WGS) entry which is preliminary data.</text>
</comment>
<accession>A0A3R7NSW8</accession>
<keyword evidence="9" id="KW-1185">Reference proteome</keyword>
<dbReference type="PRINTS" id="PR00380">
    <property type="entry name" value="KINESINHEAVY"/>
</dbReference>
<dbReference type="InterPro" id="IPR036961">
    <property type="entry name" value="Kinesin_motor_dom_sf"/>
</dbReference>
<evidence type="ECO:0000256" key="2">
    <source>
        <dbReference type="ARBA" id="ARBA00022840"/>
    </source>
</evidence>
<dbReference type="InterPro" id="IPR019821">
    <property type="entry name" value="Kinesin_motor_CS"/>
</dbReference>
<dbReference type="GO" id="GO:0008017">
    <property type="term" value="F:microtubule binding"/>
    <property type="evidence" value="ECO:0007669"/>
    <property type="project" value="InterPro"/>
</dbReference>
<dbReference type="OrthoDB" id="3176171at2759"/>
<evidence type="ECO:0000256" key="1">
    <source>
        <dbReference type="ARBA" id="ARBA00022741"/>
    </source>
</evidence>
<comment type="similarity">
    <text evidence="5">Belongs to the TRAFAC class myosin-kinesin ATPase superfamily. Kinesin family.</text>
</comment>
<dbReference type="GO" id="GO:0003777">
    <property type="term" value="F:microtubule motor activity"/>
    <property type="evidence" value="ECO:0007669"/>
    <property type="project" value="InterPro"/>
</dbReference>
<dbReference type="VEuPathDB" id="TriTrypDB:TRSC58_05233"/>
<dbReference type="InterPro" id="IPR027417">
    <property type="entry name" value="P-loop_NTPase"/>
</dbReference>
<feature type="binding site" evidence="5">
    <location>
        <begin position="105"/>
        <end position="112"/>
    </location>
    <ligand>
        <name>ATP</name>
        <dbReference type="ChEBI" id="CHEBI:30616"/>
    </ligand>
</feature>
<dbReference type="GeneID" id="40324998"/>
<feature type="domain" description="Kinesin motor" evidence="7">
    <location>
        <begin position="11"/>
        <end position="385"/>
    </location>
</feature>
<keyword evidence="3" id="KW-0175">Coiled coil</keyword>
<dbReference type="Gene3D" id="3.40.850.10">
    <property type="entry name" value="Kinesin motor domain"/>
    <property type="match status" value="1"/>
</dbReference>
<dbReference type="Gene3D" id="2.60.200.20">
    <property type="match status" value="1"/>
</dbReference>
<dbReference type="Gene3D" id="3.40.50.300">
    <property type="entry name" value="P-loop containing nucleotide triphosphate hydrolases"/>
    <property type="match status" value="1"/>
</dbReference>
<dbReference type="InterPro" id="IPR001752">
    <property type="entry name" value="Kinesin_motor_dom"/>
</dbReference>
<reference evidence="8 9" key="1">
    <citation type="journal article" date="2018" name="BMC Genomics">
        <title>Genomic comparison of Trypanosoma conorhini and Trypanosoma rangeli to Trypanosoma cruzi strains of high and low virulence.</title>
        <authorList>
            <person name="Bradwell K.R."/>
            <person name="Koparde V.N."/>
            <person name="Matveyev A.V."/>
            <person name="Serrano M.G."/>
            <person name="Alves J.M."/>
            <person name="Parikh H."/>
            <person name="Huang B."/>
            <person name="Lee V."/>
            <person name="Espinosa-Alvarez O."/>
            <person name="Ortiz P.A."/>
            <person name="Costa-Martins A.G."/>
            <person name="Teixeira M.M."/>
            <person name="Buck G.A."/>
        </authorList>
    </citation>
    <scope>NUCLEOTIDE SEQUENCE [LARGE SCALE GENOMIC DNA]</scope>
    <source>
        <strain evidence="8 9">AM80</strain>
    </source>
</reference>
<dbReference type="OMA" id="LVPARCM"/>
<sequence length="1529" mass="169812">MSHINQAEEGRITVCVRARPLSEREKRLKSPSCLRFHDGKTVRIFRTGCPEDGAEGTDEASTAKVFAFDRAYDSNVVQASLYEDLGLPVLASSFKGFNTCIFAYGQTGSGKSYSMMGPSGGRDVFVDPGIIPRLSKGLFAMVQERHAKNANDREAARANAVEEHALPPELNITVLVSYMEIYQERVNCLLNNKLDNLKVREHPALGVYVEKLSEVKVFSENDIMQVVDRGNQGRHTAATKMNDRSSRSHAIFSISLIQEHKSVTKDGNASSTALRAKINLVDLAGSERAKSTGAEGDTLREGANINRSLTVLGQVINALAQLSKQKSDAAGPKHVPYRDSTLTFILKESLGGNSKTFMLSTLSPAAANYEETLSTLRYADRAKAIVTRAIINESAGDRKIRELEDEVRVLREKMRHYEEMVAHGEAVSNISNRVSQESTNDAGDDGETRTIVEDDMIYAHAKTPRWAGDAAALERELRRSESLIQHLVANKGISLEASTLRDMYPSTPTIRVNRNEPFLLNMDGVGDWVVEYLFPGTTYFGREAGDTEKGARCIVVSGEQTAGIAARHCCFIRQEGGEVLLRPLDGNLTYIDDDQDPVAEDTPLKGGTVVCLGDEYVQFKFFDPTAPQPTARRRNVRNTESPTNNALSPSVKKSSLNNQCLKSSVSDGAGSGNVGHPTVPALRLKEALQRDRSCGTRIKNAHHDPMTPTMSSTTTEPGGVSMVGITPRTTRATGRVVISPNDELRVMYRHTFLFIGASNAGKSAFRENLQKPDKWYSMFANEKLHVRPTFGVDSSLIETAAGKQSVQMNLMELSGDRCFSLVEGLLPTRRVTYVLCFSLQKIPSLETLQPLLEFILCRTSSRDATVVLIGTYLDTFSLEEEELGQVFATIEMEINNYFRLVQDIPEKRPSIVGRFAVDNISRVVVSPGFSKMKKFPELLCWFGEQVLQRCRNDVEFPNAEVPLRALALSKKIRELTRGGQWYLTSASYKAIAKAVDARYGLSRDDLHRHTQLLVSWGVLHHHFRHFLMKKYVMVDVQWVYRVVAVLSCCTPSVSFGVEPSTLWKPLPFVRCQTLLEKMRDVIPFDVDAVLASDVYSVFNRGVLSVKTAMLLFRGVMAEKGLDFCSLTGLLEVLRIYDFVVMGSRLKFSSFMGDLTENVPGRSRDVTLKKETNYVENGTMKHAAEDKEEDKQTTPAAQTSSMEMFLLIPACFNSQPPSAFNVHLPSFLCGPFYRFTLNIVPHNFFACVTSRVAHLSEKIYLGPVSARPVPVEDLVGGDCNGITITGSIHNTFGDKKVQKGGARAVGISTEGKPMGMTSMVDKSHFWESTAWVISSARSRALIRMVQHSLLITFHDFDDDEEFYDGLLRVVRNLVFESPGVQCEESILCSLDFMDEGEKANEVHGDRVYWRGVDDNLNSLEKIRQREQLALMTARSTTSCIRPDDPAPQNTAQDMMQEEEGAILIPFVRNRKEPIDVEASMRRVCEDSLLTNEVLNGVSEALHEMNSARRRGSGAGQCEAMDRLVDLLAQA</sequence>
<dbReference type="RefSeq" id="XP_029241970.1">
    <property type="nucleotide sequence ID" value="XM_029378120.1"/>
</dbReference>
<evidence type="ECO:0000256" key="4">
    <source>
        <dbReference type="ARBA" id="ARBA00023175"/>
    </source>
</evidence>
<dbReference type="GO" id="GO:0005524">
    <property type="term" value="F:ATP binding"/>
    <property type="evidence" value="ECO:0007669"/>
    <property type="project" value="UniProtKB-UniRule"/>
</dbReference>
<gene>
    <name evidence="8" type="ORF">TraAM80_01065</name>
</gene>
<evidence type="ECO:0000313" key="8">
    <source>
        <dbReference type="EMBL" id="RNF11099.1"/>
    </source>
</evidence>
<feature type="compositionally biased region" description="Low complexity" evidence="6">
    <location>
        <begin position="706"/>
        <end position="715"/>
    </location>
</feature>
<dbReference type="PROSITE" id="PS00411">
    <property type="entry name" value="KINESIN_MOTOR_1"/>
    <property type="match status" value="1"/>
</dbReference>
<protein>
    <submittedName>
        <fullName evidence="8">Putative Unc104-like kinesin</fullName>
    </submittedName>
</protein>
<dbReference type="GO" id="GO:0007018">
    <property type="term" value="P:microtubule-based movement"/>
    <property type="evidence" value="ECO:0007669"/>
    <property type="project" value="InterPro"/>
</dbReference>
<feature type="region of interest" description="Disordered" evidence="6">
    <location>
        <begin position="623"/>
        <end position="653"/>
    </location>
</feature>
<evidence type="ECO:0000256" key="5">
    <source>
        <dbReference type="PROSITE-ProRule" id="PRU00283"/>
    </source>
</evidence>
<name>A0A3R7NSW8_TRYRA</name>
<dbReference type="Proteomes" id="UP000283634">
    <property type="component" value="Unassembled WGS sequence"/>
</dbReference>
<dbReference type="Pfam" id="PF00225">
    <property type="entry name" value="Kinesin"/>
    <property type="match status" value="1"/>
</dbReference>
<dbReference type="InterPro" id="IPR008984">
    <property type="entry name" value="SMAD_FHA_dom_sf"/>
</dbReference>
<keyword evidence="2 5" id="KW-0067">ATP-binding</keyword>
<dbReference type="SMART" id="SM00129">
    <property type="entry name" value="KISc"/>
    <property type="match status" value="1"/>
</dbReference>